<dbReference type="Proteomes" id="UP000298663">
    <property type="component" value="Unassembled WGS sequence"/>
</dbReference>
<dbReference type="EMBL" id="AZBU02000010">
    <property type="protein sequence ID" value="TKR62340.1"/>
    <property type="molecule type" value="Genomic_DNA"/>
</dbReference>
<dbReference type="AlphaFoldDB" id="A0A4U5M116"/>
<comment type="caution">
    <text evidence="1">The sequence shown here is derived from an EMBL/GenBank/DDBJ whole genome shotgun (WGS) entry which is preliminary data.</text>
</comment>
<reference evidence="1 2" key="2">
    <citation type="journal article" date="2019" name="G3 (Bethesda)">
        <title>Hybrid Assembly of the Genome of the Entomopathogenic Nematode Steinernema carpocapsae Identifies the X-Chromosome.</title>
        <authorList>
            <person name="Serra L."/>
            <person name="Macchietto M."/>
            <person name="Macias-Munoz A."/>
            <person name="McGill C.J."/>
            <person name="Rodriguez I.M."/>
            <person name="Rodriguez B."/>
            <person name="Murad R."/>
            <person name="Mortazavi A."/>
        </authorList>
    </citation>
    <scope>NUCLEOTIDE SEQUENCE [LARGE SCALE GENOMIC DNA]</scope>
    <source>
        <strain evidence="1 2">ALL</strain>
    </source>
</reference>
<accession>A0A4U5M116</accession>
<evidence type="ECO:0000313" key="1">
    <source>
        <dbReference type="EMBL" id="TKR62340.1"/>
    </source>
</evidence>
<reference evidence="1 2" key="1">
    <citation type="journal article" date="2015" name="Genome Biol.">
        <title>Comparative genomics of Steinernema reveals deeply conserved gene regulatory networks.</title>
        <authorList>
            <person name="Dillman A.R."/>
            <person name="Macchietto M."/>
            <person name="Porter C.F."/>
            <person name="Rogers A."/>
            <person name="Williams B."/>
            <person name="Antoshechkin I."/>
            <person name="Lee M.M."/>
            <person name="Goodwin Z."/>
            <person name="Lu X."/>
            <person name="Lewis E.E."/>
            <person name="Goodrich-Blair H."/>
            <person name="Stock S.P."/>
            <person name="Adams B.J."/>
            <person name="Sternberg P.W."/>
            <person name="Mortazavi A."/>
        </authorList>
    </citation>
    <scope>NUCLEOTIDE SEQUENCE [LARGE SCALE GENOMIC DNA]</scope>
    <source>
        <strain evidence="1 2">ALL</strain>
    </source>
</reference>
<protein>
    <submittedName>
        <fullName evidence="1">Uncharacterized protein</fullName>
    </submittedName>
</protein>
<proteinExistence type="predicted"/>
<dbReference type="OrthoDB" id="9942608at2759"/>
<name>A0A4U5M116_STECR</name>
<organism evidence="1 2">
    <name type="scientific">Steinernema carpocapsae</name>
    <name type="common">Entomopathogenic nematode</name>
    <dbReference type="NCBI Taxonomy" id="34508"/>
    <lineage>
        <taxon>Eukaryota</taxon>
        <taxon>Metazoa</taxon>
        <taxon>Ecdysozoa</taxon>
        <taxon>Nematoda</taxon>
        <taxon>Chromadorea</taxon>
        <taxon>Rhabditida</taxon>
        <taxon>Tylenchina</taxon>
        <taxon>Panagrolaimomorpha</taxon>
        <taxon>Strongyloidoidea</taxon>
        <taxon>Steinernematidae</taxon>
        <taxon>Steinernema</taxon>
    </lineage>
</organism>
<evidence type="ECO:0000313" key="2">
    <source>
        <dbReference type="Proteomes" id="UP000298663"/>
    </source>
</evidence>
<keyword evidence="2" id="KW-1185">Reference proteome</keyword>
<sequence length="101" mass="11164">MAEEAGPSTMMAGPLPSKKAPLNIAEMRKKVLLGDLPADFLRLTVPQQQQGHPEQLNQQQQRVLPAGYDPNAVGLTPMESFFTFVPPHTRGRTLSVSRRRS</sequence>
<gene>
    <name evidence="1" type="ORF">L596_026319</name>
</gene>